<evidence type="ECO:0000256" key="4">
    <source>
        <dbReference type="ARBA" id="ARBA00022989"/>
    </source>
</evidence>
<keyword evidence="5" id="KW-0472">Membrane</keyword>
<evidence type="ECO:0000256" key="2">
    <source>
        <dbReference type="ARBA" id="ARBA00022692"/>
    </source>
</evidence>
<keyword evidence="4" id="KW-1133">Transmembrane helix</keyword>
<dbReference type="InterPro" id="IPR039465">
    <property type="entry name" value="IL-17_rcpt-like"/>
</dbReference>
<feature type="domain" description="SEFIR" evidence="9">
    <location>
        <begin position="206"/>
        <end position="398"/>
    </location>
</feature>
<comment type="subcellular location">
    <subcellularLocation>
        <location evidence="1">Membrane</location>
        <topology evidence="1">Single-pass type I membrane protein</topology>
    </subcellularLocation>
</comment>
<dbReference type="PANTHER" id="PTHR15583:SF21">
    <property type="entry name" value="INTERLEUKIN-17 RECEPTOR E-LIKE"/>
    <property type="match status" value="1"/>
</dbReference>
<evidence type="ECO:0000256" key="3">
    <source>
        <dbReference type="ARBA" id="ARBA00022729"/>
    </source>
</evidence>
<evidence type="ECO:0000256" key="5">
    <source>
        <dbReference type="ARBA" id="ARBA00023136"/>
    </source>
</evidence>
<keyword evidence="2" id="KW-0812">Transmembrane</keyword>
<dbReference type="Pfam" id="PF08357">
    <property type="entry name" value="SEFIR"/>
    <property type="match status" value="1"/>
</dbReference>
<dbReference type="GO" id="GO:0030368">
    <property type="term" value="F:interleukin-17 receptor activity"/>
    <property type="evidence" value="ECO:0007669"/>
    <property type="project" value="InterPro"/>
</dbReference>
<reference evidence="10" key="2">
    <citation type="submission" date="2025-08" db="UniProtKB">
        <authorList>
            <consortium name="Ensembl"/>
        </authorList>
    </citation>
    <scope>IDENTIFICATION</scope>
</reference>
<evidence type="ECO:0000256" key="1">
    <source>
        <dbReference type="ARBA" id="ARBA00004479"/>
    </source>
</evidence>
<dbReference type="GO" id="GO:0016020">
    <property type="term" value="C:membrane"/>
    <property type="evidence" value="ECO:0007669"/>
    <property type="project" value="UniProtKB-SubCell"/>
</dbReference>
<dbReference type="GeneTree" id="ENSGT00940000161421"/>
<keyword evidence="11" id="KW-1185">Reference proteome</keyword>
<keyword evidence="3" id="KW-0732">Signal</keyword>
<evidence type="ECO:0000256" key="7">
    <source>
        <dbReference type="ARBA" id="ARBA00023180"/>
    </source>
</evidence>
<keyword evidence="7" id="KW-0325">Glycoprotein</keyword>
<organism evidence="10 11">
    <name type="scientific">Pygocentrus nattereri</name>
    <name type="common">Red-bellied piranha</name>
    <dbReference type="NCBI Taxonomy" id="42514"/>
    <lineage>
        <taxon>Eukaryota</taxon>
        <taxon>Metazoa</taxon>
        <taxon>Chordata</taxon>
        <taxon>Craniata</taxon>
        <taxon>Vertebrata</taxon>
        <taxon>Euteleostomi</taxon>
        <taxon>Actinopterygii</taxon>
        <taxon>Neopterygii</taxon>
        <taxon>Teleostei</taxon>
        <taxon>Ostariophysi</taxon>
        <taxon>Characiformes</taxon>
        <taxon>Characoidei</taxon>
        <taxon>Pygocentrus</taxon>
    </lineage>
</organism>
<dbReference type="InterPro" id="IPR013568">
    <property type="entry name" value="SEFIR_dom"/>
</dbReference>
<evidence type="ECO:0000256" key="6">
    <source>
        <dbReference type="ARBA" id="ARBA00023170"/>
    </source>
</evidence>
<sequence length="490" mass="54862">HLHITKSCVTRLEVLSDRGSWNLWVGVGNGKTMGGASTFRQPHLVFFALLSKLNLNCIFPLYPTGGGDILSSSSLKLYGSSVLEWKPLCPSDPSTPAVSLCWQHHKNHSQCFPVQNSTLHDRDWVSTNAGGGNQGSVFSEWDVTVVTGSQRLHVRLSSSITASFSAQLCVEEEGEYVAKGNVHSVHMVSNYTEHSRYMWRCAERKPVLLVSSSDDAVHVAAVCALASGLQEELHTDVRLAQWAHCSTHASLAQLGPAPWLYGQCQEVQQAGGVVLLAWSLEAQQAFLQWRESGGKKERENSWWRGKISDEEKDTVWSNEQHKDKQKEGWMERASSVTDPVFNATLSSLWSGLHSERCGQGFGLVCFQDLGGSRHIPKELRGVRRYCLPRDLSSLIHELDLKESSPGGGDKKASRGWCCWPRFFSKALSFWLSHRLAQRLEAWLPQKKQDREKSKLILKLSHKPHGKLKKKKKKLKKKGEKKRKGPVTVHS</sequence>
<dbReference type="Gene3D" id="3.40.50.11530">
    <property type="match status" value="1"/>
</dbReference>
<proteinExistence type="predicted"/>
<feature type="region of interest" description="Disordered" evidence="8">
    <location>
        <begin position="448"/>
        <end position="490"/>
    </location>
</feature>
<dbReference type="Proteomes" id="UP001501920">
    <property type="component" value="Chromosome 29"/>
</dbReference>
<reference evidence="10" key="3">
    <citation type="submission" date="2025-09" db="UniProtKB">
        <authorList>
            <consortium name="Ensembl"/>
        </authorList>
    </citation>
    <scope>IDENTIFICATION</scope>
</reference>
<keyword evidence="6" id="KW-0675">Receptor</keyword>
<protein>
    <recommendedName>
        <fullName evidence="9">SEFIR domain-containing protein</fullName>
    </recommendedName>
</protein>
<name>A0AAR2LY73_PYGNA</name>
<evidence type="ECO:0000313" key="11">
    <source>
        <dbReference type="Proteomes" id="UP001501920"/>
    </source>
</evidence>
<accession>A0AAR2LY73</accession>
<evidence type="ECO:0000313" key="10">
    <source>
        <dbReference type="Ensembl" id="ENSPNAP00000081490.1"/>
    </source>
</evidence>
<evidence type="ECO:0000259" key="9">
    <source>
        <dbReference type="Pfam" id="PF08357"/>
    </source>
</evidence>
<evidence type="ECO:0000256" key="8">
    <source>
        <dbReference type="SAM" id="MobiDB-lite"/>
    </source>
</evidence>
<reference evidence="10 11" key="1">
    <citation type="submission" date="2020-10" db="EMBL/GenBank/DDBJ databases">
        <title>Pygocentrus nattereri (red-bellied piranha) genome, fPygNat1, primary haplotype.</title>
        <authorList>
            <person name="Myers G."/>
            <person name="Meyer A."/>
            <person name="Karagic N."/>
            <person name="Pippel M."/>
            <person name="Winkler S."/>
            <person name="Tracey A."/>
            <person name="Wood J."/>
            <person name="Formenti G."/>
            <person name="Howe K."/>
            <person name="Fedrigo O."/>
            <person name="Jarvis E.D."/>
        </authorList>
    </citation>
    <scope>NUCLEOTIDE SEQUENCE [LARGE SCALE GENOMIC DNA]</scope>
</reference>
<feature type="compositionally biased region" description="Basic residues" evidence="8">
    <location>
        <begin position="459"/>
        <end position="484"/>
    </location>
</feature>
<dbReference type="PANTHER" id="PTHR15583">
    <property type="entry name" value="INTERLEUKIN-17 RECEPTOR"/>
    <property type="match status" value="1"/>
</dbReference>
<dbReference type="AlphaFoldDB" id="A0AAR2LY73"/>
<dbReference type="Ensembl" id="ENSPNAT00000049380.1">
    <property type="protein sequence ID" value="ENSPNAP00000081490.1"/>
    <property type="gene ID" value="ENSPNAG00000007881.2"/>
</dbReference>